<dbReference type="InterPro" id="IPR002716">
    <property type="entry name" value="PIN_dom"/>
</dbReference>
<evidence type="ECO:0000313" key="3">
    <source>
        <dbReference type="Proteomes" id="UP000566324"/>
    </source>
</evidence>
<evidence type="ECO:0000259" key="1">
    <source>
        <dbReference type="Pfam" id="PF01850"/>
    </source>
</evidence>
<feature type="domain" description="PIN" evidence="1">
    <location>
        <begin position="2"/>
        <end position="120"/>
    </location>
</feature>
<dbReference type="SUPFAM" id="SSF88723">
    <property type="entry name" value="PIN domain-like"/>
    <property type="match status" value="1"/>
</dbReference>
<proteinExistence type="predicted"/>
<sequence>MVIAALTPEASSAKVHDWLSGREELSISAWVRTEVSSAFAIQLRTGRLSLEQRADALTVFNRLVDESLVIEPVEARHFEIAARFVDQHELGLRAGDALHLAIASQRGLVLATLDQKLAEAGPKLGAATLLL</sequence>
<dbReference type="EMBL" id="JACHNZ010000027">
    <property type="protein sequence ID" value="MBB4632784.1"/>
    <property type="molecule type" value="Genomic_DNA"/>
</dbReference>
<dbReference type="InterPro" id="IPR029060">
    <property type="entry name" value="PIN-like_dom_sf"/>
</dbReference>
<dbReference type="AlphaFoldDB" id="A0A7W7B2G4"/>
<name>A0A7W7B2G4_9SPHN</name>
<accession>A0A7W7B2G4</accession>
<dbReference type="Gene3D" id="3.40.50.1010">
    <property type="entry name" value="5'-nuclease"/>
    <property type="match status" value="1"/>
</dbReference>
<dbReference type="CDD" id="cd09874">
    <property type="entry name" value="PIN_MT3492-like"/>
    <property type="match status" value="1"/>
</dbReference>
<gene>
    <name evidence="2" type="ORF">GGQ98_002411</name>
</gene>
<protein>
    <recommendedName>
        <fullName evidence="1">PIN domain-containing protein</fullName>
    </recommendedName>
</protein>
<evidence type="ECO:0000313" key="2">
    <source>
        <dbReference type="EMBL" id="MBB4632784.1"/>
    </source>
</evidence>
<keyword evidence="3" id="KW-1185">Reference proteome</keyword>
<comment type="caution">
    <text evidence="2">The sequence shown here is derived from an EMBL/GenBank/DDBJ whole genome shotgun (WGS) entry which is preliminary data.</text>
</comment>
<dbReference type="Pfam" id="PF01850">
    <property type="entry name" value="PIN"/>
    <property type="match status" value="1"/>
</dbReference>
<organism evidence="2 3">
    <name type="scientific">Sphingosinicella soli</name>
    <dbReference type="NCBI Taxonomy" id="333708"/>
    <lineage>
        <taxon>Bacteria</taxon>
        <taxon>Pseudomonadati</taxon>
        <taxon>Pseudomonadota</taxon>
        <taxon>Alphaproteobacteria</taxon>
        <taxon>Sphingomonadales</taxon>
        <taxon>Sphingosinicellaceae</taxon>
        <taxon>Sphingosinicella</taxon>
    </lineage>
</organism>
<dbReference type="Proteomes" id="UP000566324">
    <property type="component" value="Unassembled WGS sequence"/>
</dbReference>
<reference evidence="2 3" key="1">
    <citation type="submission" date="2020-08" db="EMBL/GenBank/DDBJ databases">
        <title>Genomic Encyclopedia of Type Strains, Phase IV (KMG-IV): sequencing the most valuable type-strain genomes for metagenomic binning, comparative biology and taxonomic classification.</title>
        <authorList>
            <person name="Goeker M."/>
        </authorList>
    </citation>
    <scope>NUCLEOTIDE SEQUENCE [LARGE SCALE GENOMIC DNA]</scope>
    <source>
        <strain evidence="2 3">DSM 17328</strain>
    </source>
</reference>